<feature type="transmembrane region" description="Helical" evidence="6">
    <location>
        <begin position="389"/>
        <end position="411"/>
    </location>
</feature>
<evidence type="ECO:0000256" key="5">
    <source>
        <dbReference type="ARBA" id="ARBA00023136"/>
    </source>
</evidence>
<feature type="transmembrane region" description="Helical" evidence="6">
    <location>
        <begin position="288"/>
        <end position="310"/>
    </location>
</feature>
<organism evidence="7">
    <name type="scientific">marine metagenome</name>
    <dbReference type="NCBI Taxonomy" id="408172"/>
    <lineage>
        <taxon>unclassified sequences</taxon>
        <taxon>metagenomes</taxon>
        <taxon>ecological metagenomes</taxon>
    </lineage>
</organism>
<dbReference type="GO" id="GO:0005886">
    <property type="term" value="C:plasma membrane"/>
    <property type="evidence" value="ECO:0007669"/>
    <property type="project" value="UniProtKB-SubCell"/>
</dbReference>
<comment type="subcellular location">
    <subcellularLocation>
        <location evidence="1">Cell membrane</location>
        <topology evidence="1">Multi-pass membrane protein</topology>
    </subcellularLocation>
</comment>
<evidence type="ECO:0000256" key="6">
    <source>
        <dbReference type="SAM" id="Phobius"/>
    </source>
</evidence>
<gene>
    <name evidence="7" type="ORF">METZ01_LOCUS11135</name>
</gene>
<protein>
    <submittedName>
        <fullName evidence="7">Uncharacterized protein</fullName>
    </submittedName>
</protein>
<dbReference type="PANTHER" id="PTHR30250">
    <property type="entry name" value="PST FAMILY PREDICTED COLANIC ACID TRANSPORTER"/>
    <property type="match status" value="1"/>
</dbReference>
<feature type="transmembrane region" description="Helical" evidence="6">
    <location>
        <begin position="418"/>
        <end position="435"/>
    </location>
</feature>
<feature type="transmembrane region" description="Helical" evidence="6">
    <location>
        <begin position="362"/>
        <end position="383"/>
    </location>
</feature>
<feature type="transmembrane region" description="Helical" evidence="6">
    <location>
        <begin position="218"/>
        <end position="238"/>
    </location>
</feature>
<reference evidence="7" key="1">
    <citation type="submission" date="2018-05" db="EMBL/GenBank/DDBJ databases">
        <authorList>
            <person name="Lanie J.A."/>
            <person name="Ng W.-L."/>
            <person name="Kazmierczak K.M."/>
            <person name="Andrzejewski T.M."/>
            <person name="Davidsen T.M."/>
            <person name="Wayne K.J."/>
            <person name="Tettelin H."/>
            <person name="Glass J.I."/>
            <person name="Rusch D."/>
            <person name="Podicherti R."/>
            <person name="Tsui H.-C.T."/>
            <person name="Winkler M.E."/>
        </authorList>
    </citation>
    <scope>NUCLEOTIDE SEQUENCE</scope>
</reference>
<name>A0A381NUJ9_9ZZZZ</name>
<feature type="transmembrane region" description="Helical" evidence="6">
    <location>
        <begin position="330"/>
        <end position="350"/>
    </location>
</feature>
<dbReference type="Pfam" id="PF01943">
    <property type="entry name" value="Polysacc_synt"/>
    <property type="match status" value="1"/>
</dbReference>
<keyword evidence="2" id="KW-1003">Cell membrane</keyword>
<proteinExistence type="predicted"/>
<evidence type="ECO:0000256" key="3">
    <source>
        <dbReference type="ARBA" id="ARBA00022692"/>
    </source>
</evidence>
<dbReference type="AlphaFoldDB" id="A0A381NUJ9"/>
<feature type="transmembrane region" description="Helical" evidence="6">
    <location>
        <begin position="441"/>
        <end position="459"/>
    </location>
</feature>
<dbReference type="EMBL" id="UINC01000610">
    <property type="protein sequence ID" value="SUZ58281.1"/>
    <property type="molecule type" value="Genomic_DNA"/>
</dbReference>
<evidence type="ECO:0000256" key="2">
    <source>
        <dbReference type="ARBA" id="ARBA00022475"/>
    </source>
</evidence>
<feature type="transmembrane region" description="Helical" evidence="6">
    <location>
        <begin position="146"/>
        <end position="170"/>
    </location>
</feature>
<evidence type="ECO:0000313" key="7">
    <source>
        <dbReference type="EMBL" id="SUZ58281.1"/>
    </source>
</evidence>
<keyword evidence="4 6" id="KW-1133">Transmembrane helix</keyword>
<feature type="transmembrane region" description="Helical" evidence="6">
    <location>
        <begin position="118"/>
        <end position="139"/>
    </location>
</feature>
<evidence type="ECO:0000256" key="1">
    <source>
        <dbReference type="ARBA" id="ARBA00004651"/>
    </source>
</evidence>
<dbReference type="InterPro" id="IPR002797">
    <property type="entry name" value="Polysacc_synth"/>
</dbReference>
<feature type="transmembrane region" description="Helical" evidence="6">
    <location>
        <begin position="12"/>
        <end position="34"/>
    </location>
</feature>
<dbReference type="PANTHER" id="PTHR30250:SF11">
    <property type="entry name" value="O-ANTIGEN TRANSPORTER-RELATED"/>
    <property type="match status" value="1"/>
</dbReference>
<keyword evidence="5 6" id="KW-0472">Membrane</keyword>
<feature type="transmembrane region" description="Helical" evidence="6">
    <location>
        <begin position="40"/>
        <end position="60"/>
    </location>
</feature>
<sequence length="472" mass="53641">MSIKSLGKESLIYGTGHVLARLITFLLLPIYTHVFSPEEYGVISLAYAFMGFSLMLYRYGMDTALMKYSVQLNGDDKTAHISSIYVLQLFSSIIFSAILYFVKDYVSEPVMGIKNPDWIIILSGILILDNLWNHHVLLLRSENKPGLYIFFNLGNVILTMMFNIILVIKWELGIEGVLLSNLIVSGIIFILSLPIIIKRINISLIKSKILKDIIKFGLPFLPAGVFTMIMELSNRYILDWFEGTHAVGLFSAGYKLGIFGLIVVMGFNMGWTPYFLKRIKEENAKIEFSYIASLFLGLLGFVVIIISIWVPEIMRLNIGSNYLIGENFWGAEKVAAIVLIGYFFFGTYVIQLPGVYANELTNWIPMFRGIGAVTNISLNIILIPKYGVLGSAWATVVAFLFMSLSVFIKLFNIYYVKYNWAALCYPVLFMLIIFFPIHSLVFRLIIAICYIVGWYFLAINNNERMMIKGLFS</sequence>
<evidence type="ECO:0000256" key="4">
    <source>
        <dbReference type="ARBA" id="ARBA00022989"/>
    </source>
</evidence>
<feature type="transmembrane region" description="Helical" evidence="6">
    <location>
        <begin position="81"/>
        <end position="102"/>
    </location>
</feature>
<accession>A0A381NUJ9</accession>
<dbReference type="InterPro" id="IPR050833">
    <property type="entry name" value="Poly_Biosynth_Transport"/>
</dbReference>
<keyword evidence="3 6" id="KW-0812">Transmembrane</keyword>
<feature type="transmembrane region" description="Helical" evidence="6">
    <location>
        <begin position="176"/>
        <end position="197"/>
    </location>
</feature>